<feature type="domain" description="GH16" evidence="2">
    <location>
        <begin position="20"/>
        <end position="258"/>
    </location>
</feature>
<accession>W4K2Y7</accession>
<dbReference type="InterPro" id="IPR013320">
    <property type="entry name" value="ConA-like_dom_sf"/>
</dbReference>
<name>W4K2Y7_HETIT</name>
<feature type="signal peptide" evidence="1">
    <location>
        <begin position="1"/>
        <end position="20"/>
    </location>
</feature>
<feature type="chain" id="PRO_5004844048" evidence="1">
    <location>
        <begin position="21"/>
        <end position="258"/>
    </location>
</feature>
<keyword evidence="4" id="KW-1185">Reference proteome</keyword>
<dbReference type="OrthoDB" id="4524534at2759"/>
<dbReference type="STRING" id="747525.W4K2Y7"/>
<sequence>MKSFLVAFPVLASLFLVAKADVVEIPTTSFNSYTDLEKYWNYLYPWGSDHNGAARMVGSSTDHSHISVSNGVLTLKATPTTGQPPSTANPKPAINYLSGTIYAKDQITVDGTNAKGYTVSGEFIAPTAKGTWPAFWLTAVHGWPPEADIGEWKGTAQTWFNTFNTSSAVHSTIVDWPTDGKFHSVSATLRTVAGSTTDLSIAYSLDGVHKATDIALNFRGAAMYLIIDLQMEGSSGSPGPTGTTTFQARNVQVTKLTS</sequence>
<keyword evidence="1" id="KW-0732">Signal</keyword>
<dbReference type="Proteomes" id="UP000030671">
    <property type="component" value="Unassembled WGS sequence"/>
</dbReference>
<evidence type="ECO:0000313" key="4">
    <source>
        <dbReference type="Proteomes" id="UP000030671"/>
    </source>
</evidence>
<protein>
    <submittedName>
        <fullName evidence="3">Glycoside hydrolase family 16 protein</fullName>
    </submittedName>
</protein>
<dbReference type="KEGG" id="hir:HETIRDRAFT_63800"/>
<proteinExistence type="predicted"/>
<dbReference type="InterPro" id="IPR000757">
    <property type="entry name" value="Beta-glucanase-like"/>
</dbReference>
<organism evidence="3 4">
    <name type="scientific">Heterobasidion irregulare (strain TC 32-1)</name>
    <dbReference type="NCBI Taxonomy" id="747525"/>
    <lineage>
        <taxon>Eukaryota</taxon>
        <taxon>Fungi</taxon>
        <taxon>Dikarya</taxon>
        <taxon>Basidiomycota</taxon>
        <taxon>Agaricomycotina</taxon>
        <taxon>Agaricomycetes</taxon>
        <taxon>Russulales</taxon>
        <taxon>Bondarzewiaceae</taxon>
        <taxon>Heterobasidion</taxon>
        <taxon>Heterobasidion annosum species complex</taxon>
    </lineage>
</organism>
<dbReference type="HOGENOM" id="CLU_077989_1_0_1"/>
<evidence type="ECO:0000313" key="3">
    <source>
        <dbReference type="EMBL" id="ETW79715.1"/>
    </source>
</evidence>
<keyword evidence="3" id="KW-0378">Hydrolase</keyword>
<dbReference type="SUPFAM" id="SSF49899">
    <property type="entry name" value="Concanavalin A-like lectins/glucanases"/>
    <property type="match status" value="1"/>
</dbReference>
<dbReference type="PROSITE" id="PS51762">
    <property type="entry name" value="GH16_2"/>
    <property type="match status" value="1"/>
</dbReference>
<evidence type="ECO:0000259" key="2">
    <source>
        <dbReference type="PROSITE" id="PS51762"/>
    </source>
</evidence>
<dbReference type="EMBL" id="KI925460">
    <property type="protein sequence ID" value="ETW79715.1"/>
    <property type="molecule type" value="Genomic_DNA"/>
</dbReference>
<dbReference type="RefSeq" id="XP_009547971.1">
    <property type="nucleotide sequence ID" value="XM_009549676.1"/>
</dbReference>
<dbReference type="Gene3D" id="2.60.120.200">
    <property type="match status" value="1"/>
</dbReference>
<dbReference type="GO" id="GO:0005975">
    <property type="term" value="P:carbohydrate metabolic process"/>
    <property type="evidence" value="ECO:0007669"/>
    <property type="project" value="InterPro"/>
</dbReference>
<dbReference type="InParanoid" id="W4K2Y7"/>
<dbReference type="eggNOG" id="ENOG502S39Z">
    <property type="taxonomic scope" value="Eukaryota"/>
</dbReference>
<dbReference type="GO" id="GO:0004553">
    <property type="term" value="F:hydrolase activity, hydrolyzing O-glycosyl compounds"/>
    <property type="evidence" value="ECO:0007669"/>
    <property type="project" value="InterPro"/>
</dbReference>
<dbReference type="AlphaFoldDB" id="W4K2Y7"/>
<dbReference type="GeneID" id="20678655"/>
<evidence type="ECO:0000256" key="1">
    <source>
        <dbReference type="SAM" id="SignalP"/>
    </source>
</evidence>
<reference evidence="3 4" key="1">
    <citation type="journal article" date="2012" name="New Phytol.">
        <title>Insight into trade-off between wood decay and parasitism from the genome of a fungal forest pathogen.</title>
        <authorList>
            <person name="Olson A."/>
            <person name="Aerts A."/>
            <person name="Asiegbu F."/>
            <person name="Belbahri L."/>
            <person name="Bouzid O."/>
            <person name="Broberg A."/>
            <person name="Canback B."/>
            <person name="Coutinho P.M."/>
            <person name="Cullen D."/>
            <person name="Dalman K."/>
            <person name="Deflorio G."/>
            <person name="van Diepen L.T."/>
            <person name="Dunand C."/>
            <person name="Duplessis S."/>
            <person name="Durling M."/>
            <person name="Gonthier P."/>
            <person name="Grimwood J."/>
            <person name="Fossdal C.G."/>
            <person name="Hansson D."/>
            <person name="Henrissat B."/>
            <person name="Hietala A."/>
            <person name="Himmelstrand K."/>
            <person name="Hoffmeister D."/>
            <person name="Hogberg N."/>
            <person name="James T.Y."/>
            <person name="Karlsson M."/>
            <person name="Kohler A."/>
            <person name="Kues U."/>
            <person name="Lee Y.H."/>
            <person name="Lin Y.C."/>
            <person name="Lind M."/>
            <person name="Lindquist E."/>
            <person name="Lombard V."/>
            <person name="Lucas S."/>
            <person name="Lunden K."/>
            <person name="Morin E."/>
            <person name="Murat C."/>
            <person name="Park J."/>
            <person name="Raffaello T."/>
            <person name="Rouze P."/>
            <person name="Salamov A."/>
            <person name="Schmutz J."/>
            <person name="Solheim H."/>
            <person name="Stahlberg J."/>
            <person name="Velez H."/>
            <person name="de Vries R.P."/>
            <person name="Wiebenga A."/>
            <person name="Woodward S."/>
            <person name="Yakovlev I."/>
            <person name="Garbelotto M."/>
            <person name="Martin F."/>
            <person name="Grigoriev I.V."/>
            <person name="Stenlid J."/>
        </authorList>
    </citation>
    <scope>NUCLEOTIDE SEQUENCE [LARGE SCALE GENOMIC DNA]</scope>
    <source>
        <strain evidence="3 4">TC 32-1</strain>
    </source>
</reference>
<gene>
    <name evidence="3" type="ORF">HETIRDRAFT_63800</name>
</gene>